<evidence type="ECO:0000313" key="2">
    <source>
        <dbReference type="Proteomes" id="UP001420932"/>
    </source>
</evidence>
<dbReference type="AlphaFoldDB" id="A0AAP0PC28"/>
<name>A0AAP0PC28_9MAGN</name>
<gene>
    <name evidence="1" type="ORF">Syun_014581</name>
</gene>
<accession>A0AAP0PC28</accession>
<keyword evidence="2" id="KW-1185">Reference proteome</keyword>
<dbReference type="Proteomes" id="UP001420932">
    <property type="component" value="Unassembled WGS sequence"/>
</dbReference>
<comment type="caution">
    <text evidence="1">The sequence shown here is derived from an EMBL/GenBank/DDBJ whole genome shotgun (WGS) entry which is preliminary data.</text>
</comment>
<sequence length="50" mass="5563">MLFQANEVEVVIDIRDIELTNATSGSAGGMNENGFVIYIHKPIIYSAHKR</sequence>
<dbReference type="EMBL" id="JBBNAF010000006">
    <property type="protein sequence ID" value="KAK9135251.1"/>
    <property type="molecule type" value="Genomic_DNA"/>
</dbReference>
<proteinExistence type="predicted"/>
<protein>
    <submittedName>
        <fullName evidence="1">Uncharacterized protein</fullName>
    </submittedName>
</protein>
<evidence type="ECO:0000313" key="1">
    <source>
        <dbReference type="EMBL" id="KAK9135251.1"/>
    </source>
</evidence>
<organism evidence="1 2">
    <name type="scientific">Stephania yunnanensis</name>
    <dbReference type="NCBI Taxonomy" id="152371"/>
    <lineage>
        <taxon>Eukaryota</taxon>
        <taxon>Viridiplantae</taxon>
        <taxon>Streptophyta</taxon>
        <taxon>Embryophyta</taxon>
        <taxon>Tracheophyta</taxon>
        <taxon>Spermatophyta</taxon>
        <taxon>Magnoliopsida</taxon>
        <taxon>Ranunculales</taxon>
        <taxon>Menispermaceae</taxon>
        <taxon>Menispermoideae</taxon>
        <taxon>Cissampelideae</taxon>
        <taxon>Stephania</taxon>
    </lineage>
</organism>
<reference evidence="1 2" key="1">
    <citation type="submission" date="2024-01" db="EMBL/GenBank/DDBJ databases">
        <title>Genome assemblies of Stephania.</title>
        <authorList>
            <person name="Yang L."/>
        </authorList>
    </citation>
    <scope>NUCLEOTIDE SEQUENCE [LARGE SCALE GENOMIC DNA]</scope>
    <source>
        <strain evidence="1">YNDBR</strain>
        <tissue evidence="1">Leaf</tissue>
    </source>
</reference>